<evidence type="ECO:0000313" key="17">
    <source>
        <dbReference type="Proteomes" id="UP000246115"/>
    </source>
</evidence>
<keyword evidence="7" id="KW-0630">Potassium</keyword>
<dbReference type="Proteomes" id="UP000264056">
    <property type="component" value="Unassembled WGS sequence"/>
</dbReference>
<evidence type="ECO:0000256" key="3">
    <source>
        <dbReference type="ARBA" id="ARBA00022448"/>
    </source>
</evidence>
<reference evidence="14" key="4">
    <citation type="journal article" date="2019" name="Int. J. Syst. Evol. Microbiol.">
        <title>Streptococcus chenjunshii sp. nov. isolated from feces of Tibetan antelopes.</title>
        <authorList>
            <person name="Tian Z."/>
            <person name="Lu S."/>
            <person name="Jin D."/>
            <person name="Yang J."/>
            <person name="Pu J."/>
            <person name="Lai X.H."/>
            <person name="Bai X.N."/>
            <person name="Wu X.M."/>
            <person name="Li J."/>
            <person name="Wang S."/>
            <person name="Xu J."/>
        </authorList>
    </citation>
    <scope>NUCLEOTIDE SEQUENCE</scope>
    <source>
        <strain evidence="14">Z15</strain>
    </source>
</reference>
<evidence type="ECO:0000313" key="15">
    <source>
        <dbReference type="EMBL" id="RFU50206.1"/>
    </source>
</evidence>
<keyword evidence="10 13" id="KW-0472">Membrane</keyword>
<dbReference type="EMBL" id="CP031733">
    <property type="protein sequence ID" value="AXQ77884.1"/>
    <property type="molecule type" value="Genomic_DNA"/>
</dbReference>
<dbReference type="GO" id="GO:0015252">
    <property type="term" value="F:proton channel activity"/>
    <property type="evidence" value="ECO:0007669"/>
    <property type="project" value="InterPro"/>
</dbReference>
<evidence type="ECO:0000256" key="11">
    <source>
        <dbReference type="ARBA" id="ARBA00023303"/>
    </source>
</evidence>
<comment type="similarity">
    <text evidence="2">Belongs to the TMEM175 family.</text>
</comment>
<feature type="transmembrane region" description="Helical" evidence="13">
    <location>
        <begin position="72"/>
        <end position="90"/>
    </location>
</feature>
<gene>
    <name evidence="14" type="ORF">DDV21_001755</name>
    <name evidence="15" type="ORF">DDV22_09890</name>
    <name evidence="16" type="ORF">DDV23_09985</name>
</gene>
<evidence type="ECO:0000256" key="13">
    <source>
        <dbReference type="SAM" id="Phobius"/>
    </source>
</evidence>
<dbReference type="EMBL" id="QVQZ01000037">
    <property type="protein sequence ID" value="RFU52385.1"/>
    <property type="molecule type" value="Genomic_DNA"/>
</dbReference>
<name>A0A372KJD8_9STRE</name>
<evidence type="ECO:0000313" key="14">
    <source>
        <dbReference type="EMBL" id="AXQ77884.1"/>
    </source>
</evidence>
<evidence type="ECO:0000313" key="18">
    <source>
        <dbReference type="Proteomes" id="UP000262901"/>
    </source>
</evidence>
<dbReference type="KEGG" id="schj:DDV21_001755"/>
<keyword evidence="4" id="KW-0633">Potassium transport</keyword>
<feature type="transmembrane region" description="Helical" evidence="13">
    <location>
        <begin position="43"/>
        <end position="60"/>
    </location>
</feature>
<reference evidence="16 18" key="2">
    <citation type="submission" date="2018-08" db="EMBL/GenBank/DDBJ databases">
        <title>Draft genome of Streptococcus sp. nov. Z1.</title>
        <authorList>
            <person name="Tian Z."/>
        </authorList>
    </citation>
    <scope>NUCLEOTIDE SEQUENCE [LARGE SCALE GENOMIC DNA]</scope>
    <source>
        <strain evidence="16">Z1</strain>
        <strain evidence="18">Z1(2018)</strain>
    </source>
</reference>
<evidence type="ECO:0000313" key="16">
    <source>
        <dbReference type="EMBL" id="RFU52385.1"/>
    </source>
</evidence>
<dbReference type="GO" id="GO:0016020">
    <property type="term" value="C:membrane"/>
    <property type="evidence" value="ECO:0007669"/>
    <property type="project" value="UniProtKB-SubCell"/>
</dbReference>
<dbReference type="RefSeq" id="WP_116878955.1">
    <property type="nucleotide sequence ID" value="NZ_CP031733.1"/>
</dbReference>
<evidence type="ECO:0000256" key="1">
    <source>
        <dbReference type="ARBA" id="ARBA00004141"/>
    </source>
</evidence>
<evidence type="ECO:0000256" key="6">
    <source>
        <dbReference type="ARBA" id="ARBA00022826"/>
    </source>
</evidence>
<evidence type="ECO:0000256" key="4">
    <source>
        <dbReference type="ARBA" id="ARBA00022538"/>
    </source>
</evidence>
<keyword evidence="9" id="KW-0406">Ion transport</keyword>
<feature type="transmembrane region" description="Helical" evidence="13">
    <location>
        <begin position="102"/>
        <end position="123"/>
    </location>
</feature>
<dbReference type="Proteomes" id="UP000262901">
    <property type="component" value="Unassembled WGS sequence"/>
</dbReference>
<feature type="transmembrane region" description="Helical" evidence="13">
    <location>
        <begin position="144"/>
        <end position="162"/>
    </location>
</feature>
<dbReference type="InterPro" id="IPR010617">
    <property type="entry name" value="TMEM175-like"/>
</dbReference>
<evidence type="ECO:0000256" key="5">
    <source>
        <dbReference type="ARBA" id="ARBA00022692"/>
    </source>
</evidence>
<dbReference type="GO" id="GO:0005267">
    <property type="term" value="F:potassium channel activity"/>
    <property type="evidence" value="ECO:0007669"/>
    <property type="project" value="UniProtKB-KW"/>
</dbReference>
<organism evidence="16 18">
    <name type="scientific">Streptococcus chenjunshii</name>
    <dbReference type="NCBI Taxonomy" id="2173853"/>
    <lineage>
        <taxon>Bacteria</taxon>
        <taxon>Bacillati</taxon>
        <taxon>Bacillota</taxon>
        <taxon>Bacilli</taxon>
        <taxon>Lactobacillales</taxon>
        <taxon>Streptococcaceae</taxon>
        <taxon>Streptococcus</taxon>
    </lineage>
</organism>
<comment type="catalytic activity">
    <reaction evidence="12">
        <text>K(+)(in) = K(+)(out)</text>
        <dbReference type="Rhea" id="RHEA:29463"/>
        <dbReference type="ChEBI" id="CHEBI:29103"/>
    </reaction>
</comment>
<sequence length="206" mass="23738">MSKERLIAFTDAVLAIVMTILVLELQLPAAPTLEALLALTDQFIAYAVSFFWLSVMWVNLHNEWEQVEQVTLSMIWWNLFLLFVTAVLPYGTRFASLYFNHYFAQLFYGLLVFLITVAFYGLCHATAKSNPETTVRHSQRFLRIEVLDHVIKLVGLLLGLVYPPLIMFAVIVTAVIVLFSIQHYIYCSAIRKKERKEGISYEKQSH</sequence>
<comment type="subcellular location">
    <subcellularLocation>
        <location evidence="1">Membrane</location>
        <topology evidence="1">Multi-pass membrane protein</topology>
    </subcellularLocation>
</comment>
<keyword evidence="8 13" id="KW-1133">Transmembrane helix</keyword>
<keyword evidence="5 13" id="KW-0812">Transmembrane</keyword>
<dbReference type="OrthoDB" id="7626281at2"/>
<dbReference type="Proteomes" id="UP000246115">
    <property type="component" value="Chromosome"/>
</dbReference>
<keyword evidence="3" id="KW-0813">Transport</keyword>
<evidence type="ECO:0000256" key="8">
    <source>
        <dbReference type="ARBA" id="ARBA00022989"/>
    </source>
</evidence>
<protein>
    <submittedName>
        <fullName evidence="16">DUF1211 domain-containing protein</fullName>
    </submittedName>
</protein>
<accession>A0A372KJD8</accession>
<keyword evidence="6" id="KW-0631">Potassium channel</keyword>
<evidence type="ECO:0000256" key="7">
    <source>
        <dbReference type="ARBA" id="ARBA00022958"/>
    </source>
</evidence>
<keyword evidence="19" id="KW-1185">Reference proteome</keyword>
<evidence type="ECO:0000256" key="9">
    <source>
        <dbReference type="ARBA" id="ARBA00023065"/>
    </source>
</evidence>
<keyword evidence="11" id="KW-0407">Ion channel</keyword>
<dbReference type="EMBL" id="QVQY01000038">
    <property type="protein sequence ID" value="RFU50206.1"/>
    <property type="molecule type" value="Genomic_DNA"/>
</dbReference>
<feature type="transmembrane region" description="Helical" evidence="13">
    <location>
        <begin position="7"/>
        <end position="23"/>
    </location>
</feature>
<dbReference type="AlphaFoldDB" id="A0A372KJD8"/>
<evidence type="ECO:0000256" key="12">
    <source>
        <dbReference type="ARBA" id="ARBA00034430"/>
    </source>
</evidence>
<evidence type="ECO:0000313" key="19">
    <source>
        <dbReference type="Proteomes" id="UP000264056"/>
    </source>
</evidence>
<proteinExistence type="inferred from homology"/>
<evidence type="ECO:0000256" key="2">
    <source>
        <dbReference type="ARBA" id="ARBA00006920"/>
    </source>
</evidence>
<accession>A0A346NA39</accession>
<reference evidence="15 19" key="1">
    <citation type="submission" date="2018-08" db="EMBL/GenBank/DDBJ databases">
        <title>Draft genome of Streptococcus sp .nov. Z2.</title>
        <authorList>
            <person name="Tian Z."/>
        </authorList>
    </citation>
    <scope>NUCLEOTIDE SEQUENCE [LARGE SCALE GENOMIC DNA]</scope>
    <source>
        <strain evidence="15 19">Z2</strain>
    </source>
</reference>
<dbReference type="Pfam" id="PF06736">
    <property type="entry name" value="TMEM175"/>
    <property type="match status" value="1"/>
</dbReference>
<reference evidence="17" key="3">
    <citation type="submission" date="2018-08" db="EMBL/GenBank/DDBJ databases">
        <title>Streptococcus chenjunshii sp. nov., isolated from stools sample of the Tibetan antelope in the Qinghai-Tibet plateau, China.</title>
        <authorList>
            <person name="Tian Z."/>
        </authorList>
    </citation>
    <scope>NUCLEOTIDE SEQUENCE [LARGE SCALE GENOMIC DNA]</scope>
    <source>
        <strain evidence="17">Z15</strain>
    </source>
</reference>
<feature type="transmembrane region" description="Helical" evidence="13">
    <location>
        <begin position="168"/>
        <end position="186"/>
    </location>
</feature>
<evidence type="ECO:0000256" key="10">
    <source>
        <dbReference type="ARBA" id="ARBA00023136"/>
    </source>
</evidence>